<evidence type="ECO:0000256" key="1">
    <source>
        <dbReference type="ARBA" id="ARBA00009500"/>
    </source>
</evidence>
<dbReference type="PROSITE" id="PS00284">
    <property type="entry name" value="SERPIN"/>
    <property type="match status" value="1"/>
</dbReference>
<dbReference type="InterPro" id="IPR000215">
    <property type="entry name" value="Serpin_fam"/>
</dbReference>
<dbReference type="InterPro" id="IPR042178">
    <property type="entry name" value="Serpin_sf_1"/>
</dbReference>
<dbReference type="InterPro" id="IPR023796">
    <property type="entry name" value="Serpin_dom"/>
</dbReference>
<evidence type="ECO:0000256" key="2">
    <source>
        <dbReference type="ARBA" id="ARBA00022690"/>
    </source>
</evidence>
<dbReference type="Pfam" id="PF00079">
    <property type="entry name" value="Serpin"/>
    <property type="match status" value="1"/>
</dbReference>
<protein>
    <recommendedName>
        <fullName evidence="5">Serpin domain-containing protein</fullName>
    </recommendedName>
</protein>
<gene>
    <name evidence="6" type="ORF">KR093_005506</name>
</gene>
<dbReference type="CDD" id="cd19954">
    <property type="entry name" value="serpin42Dd-like_insects"/>
    <property type="match status" value="1"/>
</dbReference>
<evidence type="ECO:0000313" key="7">
    <source>
        <dbReference type="Proteomes" id="UP001200034"/>
    </source>
</evidence>
<dbReference type="EMBL" id="JAJJHW010002585">
    <property type="protein sequence ID" value="KAH8370897.1"/>
    <property type="molecule type" value="Genomic_DNA"/>
</dbReference>
<sequence>MIGMKEYYNEFAKDVFDALVASKNDTRSNARASNAIISPVSIQTSLLYAFMGAEGKTAMELRQGLKLESDDRHQIAKDFHDFWMKNCNFGDKLTLRSVNRLFVNQTLSLQTEFKKLAGEYFISEPESLKFADPLQATKRINDLVMKDTENKISHLVSPDTVNGDTSAVLVNALYFKGKFEKPFTPESTMSDDFYVDIDNRVEVDMMYQEDKFKYAELSDLDARACQLPYEGSDVSLLIILPKRTNGLLDLQQKLKDIDLCSIERQMTTEDVEIAMPKFSLEFDLDLKETLHQLGISSIFEDSADLSRLFTTPTGQKISAAKHRGYISVNEAGSEAAAATYMKIVPMMLNMQKKTFKVDHPFLFFIRNSKVVFFAGRFTEPR</sequence>
<feature type="non-terminal residue" evidence="6">
    <location>
        <position position="1"/>
    </location>
</feature>
<reference evidence="6" key="1">
    <citation type="journal article" date="2021" name="Mol. Ecol. Resour.">
        <title>Phylogenomic analyses of the genus Drosophila reveals genomic signals of climate adaptation.</title>
        <authorList>
            <person name="Li F."/>
            <person name="Rane R.V."/>
            <person name="Luria V."/>
            <person name="Xiong Z."/>
            <person name="Chen J."/>
            <person name="Li Z."/>
            <person name="Catullo R.A."/>
            <person name="Griffin P.C."/>
            <person name="Schiffer M."/>
            <person name="Pearce S."/>
            <person name="Lee S.F."/>
            <person name="McElroy K."/>
            <person name="Stocker A."/>
            <person name="Shirriffs J."/>
            <person name="Cockerell F."/>
            <person name="Coppin C."/>
            <person name="Sgro C.M."/>
            <person name="Karger A."/>
            <person name="Cain J.W."/>
            <person name="Weber J.A."/>
            <person name="Santpere G."/>
            <person name="Kirschner M.W."/>
            <person name="Hoffmann A.A."/>
            <person name="Oakeshott J.G."/>
            <person name="Zhang G."/>
        </authorList>
    </citation>
    <scope>NUCLEOTIDE SEQUENCE</scope>
    <source>
        <strain evidence="6">BGI-SZ-2011g</strain>
    </source>
</reference>
<dbReference type="InterPro" id="IPR023795">
    <property type="entry name" value="Serpin_CS"/>
</dbReference>
<keyword evidence="7" id="KW-1185">Reference proteome</keyword>
<dbReference type="Gene3D" id="3.30.497.10">
    <property type="entry name" value="Antithrombin, subunit I, domain 2"/>
    <property type="match status" value="1"/>
</dbReference>
<comment type="caution">
    <text evidence="6">The sequence shown here is derived from an EMBL/GenBank/DDBJ whole genome shotgun (WGS) entry which is preliminary data.</text>
</comment>
<comment type="similarity">
    <text evidence="1 4">Belongs to the serpin family.</text>
</comment>
<dbReference type="SMART" id="SM00093">
    <property type="entry name" value="SERPIN"/>
    <property type="match status" value="1"/>
</dbReference>
<name>A0AAD4PKV5_9MUSC</name>
<keyword evidence="3" id="KW-0722">Serine protease inhibitor</keyword>
<dbReference type="InterPro" id="IPR036186">
    <property type="entry name" value="Serpin_sf"/>
</dbReference>
<dbReference type="AlphaFoldDB" id="A0AAD4PKV5"/>
<organism evidence="6 7">
    <name type="scientific">Drosophila rubida</name>
    <dbReference type="NCBI Taxonomy" id="30044"/>
    <lineage>
        <taxon>Eukaryota</taxon>
        <taxon>Metazoa</taxon>
        <taxon>Ecdysozoa</taxon>
        <taxon>Arthropoda</taxon>
        <taxon>Hexapoda</taxon>
        <taxon>Insecta</taxon>
        <taxon>Pterygota</taxon>
        <taxon>Neoptera</taxon>
        <taxon>Endopterygota</taxon>
        <taxon>Diptera</taxon>
        <taxon>Brachycera</taxon>
        <taxon>Muscomorpha</taxon>
        <taxon>Ephydroidea</taxon>
        <taxon>Drosophilidae</taxon>
        <taxon>Drosophila</taxon>
    </lineage>
</organism>
<evidence type="ECO:0000313" key="6">
    <source>
        <dbReference type="EMBL" id="KAH8370897.1"/>
    </source>
</evidence>
<evidence type="ECO:0000256" key="4">
    <source>
        <dbReference type="RuleBase" id="RU000411"/>
    </source>
</evidence>
<dbReference type="GO" id="GO:0005615">
    <property type="term" value="C:extracellular space"/>
    <property type="evidence" value="ECO:0007669"/>
    <property type="project" value="InterPro"/>
</dbReference>
<dbReference type="Proteomes" id="UP001200034">
    <property type="component" value="Unassembled WGS sequence"/>
</dbReference>
<keyword evidence="2" id="KW-0646">Protease inhibitor</keyword>
<dbReference type="GO" id="GO:0004867">
    <property type="term" value="F:serine-type endopeptidase inhibitor activity"/>
    <property type="evidence" value="ECO:0007669"/>
    <property type="project" value="UniProtKB-KW"/>
</dbReference>
<dbReference type="PANTHER" id="PTHR11461">
    <property type="entry name" value="SERINE PROTEASE INHIBITOR, SERPIN"/>
    <property type="match status" value="1"/>
</dbReference>
<evidence type="ECO:0000256" key="3">
    <source>
        <dbReference type="ARBA" id="ARBA00022900"/>
    </source>
</evidence>
<evidence type="ECO:0000259" key="5">
    <source>
        <dbReference type="SMART" id="SM00093"/>
    </source>
</evidence>
<feature type="domain" description="Serpin" evidence="5">
    <location>
        <begin position="13"/>
        <end position="380"/>
    </location>
</feature>
<accession>A0AAD4PKV5</accession>
<proteinExistence type="inferred from homology"/>
<dbReference type="InterPro" id="IPR042185">
    <property type="entry name" value="Serpin_sf_2"/>
</dbReference>
<dbReference type="PANTHER" id="PTHR11461:SF211">
    <property type="entry name" value="GH10112P-RELATED"/>
    <property type="match status" value="1"/>
</dbReference>
<dbReference type="Gene3D" id="2.30.39.10">
    <property type="entry name" value="Alpha-1-antitrypsin, domain 1"/>
    <property type="match status" value="1"/>
</dbReference>
<dbReference type="SUPFAM" id="SSF56574">
    <property type="entry name" value="Serpins"/>
    <property type="match status" value="1"/>
</dbReference>